<evidence type="ECO:0000313" key="2">
    <source>
        <dbReference type="Proteomes" id="UP000661163"/>
    </source>
</evidence>
<dbReference type="EMBL" id="WUFC01000009">
    <property type="protein sequence ID" value="NEI48639.1"/>
    <property type="molecule type" value="Genomic_DNA"/>
</dbReference>
<gene>
    <name evidence="1" type="ORF">GR217_13120</name>
</gene>
<evidence type="ECO:0000313" key="1">
    <source>
        <dbReference type="EMBL" id="NEI48639.1"/>
    </source>
</evidence>
<name>A0AAE4YNX7_9HYPH</name>
<sequence length="118" mass="12896">MPYVMRNADGDICGLFEQPQEDFAVELLADDDQTVITYLNKPLPVTAVSARQFKLQLLAAGLLDNVDAWVAQQPRDLQIAYEYSGTFVKGSPMMAAGFAAMGFTPQQIDGFFVAASQL</sequence>
<dbReference type="AlphaFoldDB" id="A0AAE4YNX7"/>
<reference evidence="1 2" key="1">
    <citation type="submission" date="2019-12" db="EMBL/GenBank/DDBJ databases">
        <title>Rhizobium genotypes associated with high levels of biological nitrogen fixation by grain legumes in a temperate-maritime cropping system.</title>
        <authorList>
            <person name="Maluk M."/>
            <person name="Francesc Ferrando Molina F."/>
            <person name="Lopez Del Egido L."/>
            <person name="Lafos M."/>
            <person name="Langarica-Fuentes A."/>
            <person name="Gebre Yohannes G."/>
            <person name="Young M.W."/>
            <person name="Martin P."/>
            <person name="Gantlett R."/>
            <person name="Kenicer G."/>
            <person name="Hawes C."/>
            <person name="Begg G.S."/>
            <person name="Quilliam R.S."/>
            <person name="Squire G.R."/>
            <person name="Poole P.S."/>
            <person name="Young P.W."/>
            <person name="Iannetta P.M."/>
            <person name="James E.K."/>
        </authorList>
    </citation>
    <scope>NUCLEOTIDE SEQUENCE [LARGE SCALE GENOMIC DNA]</scope>
    <source>
        <strain evidence="1 2">JHI985</strain>
    </source>
</reference>
<comment type="caution">
    <text evidence="1">The sequence shown here is derived from an EMBL/GenBank/DDBJ whole genome shotgun (WGS) entry which is preliminary data.</text>
</comment>
<dbReference type="Proteomes" id="UP000661163">
    <property type="component" value="Unassembled WGS sequence"/>
</dbReference>
<dbReference type="RefSeq" id="WP_164566281.1">
    <property type="nucleotide sequence ID" value="NZ_WUFC01000009.1"/>
</dbReference>
<protein>
    <submittedName>
        <fullName evidence="1">Uncharacterized protein</fullName>
    </submittedName>
</protein>
<accession>A0AAE4YNX7</accession>
<organism evidence="1 2">
    <name type="scientific">Rhizobium ruizarguesonis</name>
    <dbReference type="NCBI Taxonomy" id="2081791"/>
    <lineage>
        <taxon>Bacteria</taxon>
        <taxon>Pseudomonadati</taxon>
        <taxon>Pseudomonadota</taxon>
        <taxon>Alphaproteobacteria</taxon>
        <taxon>Hyphomicrobiales</taxon>
        <taxon>Rhizobiaceae</taxon>
        <taxon>Rhizobium/Agrobacterium group</taxon>
        <taxon>Rhizobium</taxon>
    </lineage>
</organism>
<proteinExistence type="predicted"/>